<accession>A0A7Y5AV79</accession>
<feature type="region of interest" description="Disordered" evidence="1">
    <location>
        <begin position="31"/>
        <end position="54"/>
    </location>
</feature>
<evidence type="ECO:0000313" key="2">
    <source>
        <dbReference type="EMBL" id="NRQ44570.1"/>
    </source>
</evidence>
<dbReference type="EMBL" id="JABSOD010000035">
    <property type="protein sequence ID" value="NRQ44570.1"/>
    <property type="molecule type" value="Genomic_DNA"/>
</dbReference>
<comment type="caution">
    <text evidence="2">The sequence shown here is derived from an EMBL/GenBank/DDBJ whole genome shotgun (WGS) entry which is preliminary data.</text>
</comment>
<reference evidence="2 3" key="1">
    <citation type="submission" date="2020-06" db="EMBL/GenBank/DDBJ databases">
        <title>Rheinheimera sp. nov., a marine bacterium isolated from coastal.</title>
        <authorList>
            <person name="Yu Q."/>
            <person name="Qi Y."/>
            <person name="Pu J."/>
        </authorList>
    </citation>
    <scope>NUCLEOTIDE SEQUENCE [LARGE SCALE GENOMIC DNA]</scope>
    <source>
        <strain evidence="2 3">YQF-2</strain>
    </source>
</reference>
<organism evidence="2 3">
    <name type="scientific">Rheinheimera lutimaris</name>
    <dbReference type="NCBI Taxonomy" id="2740584"/>
    <lineage>
        <taxon>Bacteria</taxon>
        <taxon>Pseudomonadati</taxon>
        <taxon>Pseudomonadota</taxon>
        <taxon>Gammaproteobacteria</taxon>
        <taxon>Chromatiales</taxon>
        <taxon>Chromatiaceae</taxon>
        <taxon>Rheinheimera</taxon>
    </lineage>
</organism>
<dbReference type="AlphaFoldDB" id="A0A7Y5AV79"/>
<proteinExistence type="predicted"/>
<evidence type="ECO:0000313" key="3">
    <source>
        <dbReference type="Proteomes" id="UP000523161"/>
    </source>
</evidence>
<name>A0A7Y5AV79_9GAMM</name>
<dbReference type="Proteomes" id="UP000523161">
    <property type="component" value="Unassembled WGS sequence"/>
</dbReference>
<protein>
    <submittedName>
        <fullName evidence="2">Uncharacterized protein</fullName>
    </submittedName>
</protein>
<gene>
    <name evidence="2" type="ORF">HRH59_18680</name>
</gene>
<keyword evidence="3" id="KW-1185">Reference proteome</keyword>
<evidence type="ECO:0000256" key="1">
    <source>
        <dbReference type="SAM" id="MobiDB-lite"/>
    </source>
</evidence>
<sequence length="54" mass="5836">MGEKVSTAEMVLKDVKVETLSMRVKALKGEKSQLPLPSDSMLPVAQPDLGTTIH</sequence>